<dbReference type="RefSeq" id="WP_146865291.1">
    <property type="nucleotide sequence ID" value="NZ_BKAU01000005.1"/>
</dbReference>
<dbReference type="PROSITE" id="PS50110">
    <property type="entry name" value="RESPONSE_REGULATORY"/>
    <property type="match status" value="1"/>
</dbReference>
<evidence type="ECO:0000313" key="5">
    <source>
        <dbReference type="Proteomes" id="UP000321436"/>
    </source>
</evidence>
<dbReference type="PANTHER" id="PTHR37299:SF1">
    <property type="entry name" value="STAGE 0 SPORULATION PROTEIN A HOMOLOG"/>
    <property type="match status" value="1"/>
</dbReference>
<dbReference type="SMART" id="SM00448">
    <property type="entry name" value="REC"/>
    <property type="match status" value="1"/>
</dbReference>
<dbReference type="InterPro" id="IPR007492">
    <property type="entry name" value="LytTR_DNA-bd_dom"/>
</dbReference>
<dbReference type="SMART" id="SM00850">
    <property type="entry name" value="LytTR"/>
    <property type="match status" value="1"/>
</dbReference>
<dbReference type="PROSITE" id="PS50930">
    <property type="entry name" value="HTH_LYTTR"/>
    <property type="match status" value="1"/>
</dbReference>
<sequence length="249" mass="28356">MINAMIIDDEHYASQALVTLLKKHCPDVTVTAVCNNAKEAVMLIRELQPQLVFLDIEMPYLNGFELLEMLGPVSFDCIFTTSYDQYAIKAIRFSALDYLLKPVDPEELKTAVGRVTGKRSPSLQQQMELLLSRFQQPQPAVNRIALPTLEGLQIIPVNSILYCSSSSNYTIFNLTDHQKLIISRTLKEIEEMLEEHRFLRVHHSYLVNLDEVRKYNRGEGGSLLMSDGATIDVSRSRKEMLLKRLQPGK</sequence>
<comment type="caution">
    <text evidence="4">The sequence shown here is derived from an EMBL/GenBank/DDBJ whole genome shotgun (WGS) entry which is preliminary data.</text>
</comment>
<reference evidence="4 5" key="1">
    <citation type="submission" date="2019-07" db="EMBL/GenBank/DDBJ databases">
        <title>Whole genome shotgun sequence of Chitinophaga cymbidii NBRC 109752.</title>
        <authorList>
            <person name="Hosoyama A."/>
            <person name="Uohara A."/>
            <person name="Ohji S."/>
            <person name="Ichikawa N."/>
        </authorList>
    </citation>
    <scope>NUCLEOTIDE SEQUENCE [LARGE SCALE GENOMIC DNA]</scope>
    <source>
        <strain evidence="4 5">NBRC 109752</strain>
    </source>
</reference>
<protein>
    <submittedName>
        <fullName evidence="4">DNA-binding response regulator</fullName>
    </submittedName>
</protein>
<evidence type="ECO:0000259" key="3">
    <source>
        <dbReference type="PROSITE" id="PS50930"/>
    </source>
</evidence>
<accession>A0A512RPF3</accession>
<dbReference type="Proteomes" id="UP000321436">
    <property type="component" value="Unassembled WGS sequence"/>
</dbReference>
<feature type="domain" description="HTH LytTR-type" evidence="3">
    <location>
        <begin position="144"/>
        <end position="243"/>
    </location>
</feature>
<feature type="modified residue" description="4-aspartylphosphate" evidence="1">
    <location>
        <position position="55"/>
    </location>
</feature>
<dbReference type="EMBL" id="BKAU01000005">
    <property type="protein sequence ID" value="GEP97573.1"/>
    <property type="molecule type" value="Genomic_DNA"/>
</dbReference>
<gene>
    <name evidence="4" type="ORF">CCY01nite_38330</name>
</gene>
<dbReference type="AlphaFoldDB" id="A0A512RPF3"/>
<dbReference type="Gene3D" id="3.40.50.2300">
    <property type="match status" value="1"/>
</dbReference>
<dbReference type="InterPro" id="IPR011006">
    <property type="entry name" value="CheY-like_superfamily"/>
</dbReference>
<evidence type="ECO:0000313" key="4">
    <source>
        <dbReference type="EMBL" id="GEP97573.1"/>
    </source>
</evidence>
<dbReference type="Gene3D" id="2.40.50.1020">
    <property type="entry name" value="LytTr DNA-binding domain"/>
    <property type="match status" value="1"/>
</dbReference>
<keyword evidence="5" id="KW-1185">Reference proteome</keyword>
<dbReference type="SUPFAM" id="SSF52172">
    <property type="entry name" value="CheY-like"/>
    <property type="match status" value="1"/>
</dbReference>
<dbReference type="Pfam" id="PF04397">
    <property type="entry name" value="LytTR"/>
    <property type="match status" value="1"/>
</dbReference>
<feature type="domain" description="Response regulatory" evidence="2">
    <location>
        <begin position="3"/>
        <end position="116"/>
    </location>
</feature>
<organism evidence="4 5">
    <name type="scientific">Chitinophaga cymbidii</name>
    <dbReference type="NCBI Taxonomy" id="1096750"/>
    <lineage>
        <taxon>Bacteria</taxon>
        <taxon>Pseudomonadati</taxon>
        <taxon>Bacteroidota</taxon>
        <taxon>Chitinophagia</taxon>
        <taxon>Chitinophagales</taxon>
        <taxon>Chitinophagaceae</taxon>
        <taxon>Chitinophaga</taxon>
    </lineage>
</organism>
<name>A0A512RPF3_9BACT</name>
<dbReference type="InterPro" id="IPR046947">
    <property type="entry name" value="LytR-like"/>
</dbReference>
<evidence type="ECO:0000256" key="1">
    <source>
        <dbReference type="PROSITE-ProRule" id="PRU00169"/>
    </source>
</evidence>
<keyword evidence="4" id="KW-0238">DNA-binding</keyword>
<keyword evidence="1" id="KW-0597">Phosphoprotein</keyword>
<proteinExistence type="predicted"/>
<dbReference type="GO" id="GO:0000156">
    <property type="term" value="F:phosphorelay response regulator activity"/>
    <property type="evidence" value="ECO:0007669"/>
    <property type="project" value="InterPro"/>
</dbReference>
<dbReference type="PANTHER" id="PTHR37299">
    <property type="entry name" value="TRANSCRIPTIONAL REGULATOR-RELATED"/>
    <property type="match status" value="1"/>
</dbReference>
<dbReference type="InterPro" id="IPR001789">
    <property type="entry name" value="Sig_transdc_resp-reg_receiver"/>
</dbReference>
<evidence type="ECO:0000259" key="2">
    <source>
        <dbReference type="PROSITE" id="PS50110"/>
    </source>
</evidence>
<dbReference type="Pfam" id="PF00072">
    <property type="entry name" value="Response_reg"/>
    <property type="match status" value="1"/>
</dbReference>
<dbReference type="OrthoDB" id="1646880at2"/>
<dbReference type="GO" id="GO:0003677">
    <property type="term" value="F:DNA binding"/>
    <property type="evidence" value="ECO:0007669"/>
    <property type="project" value="UniProtKB-KW"/>
</dbReference>